<feature type="compositionally biased region" description="Polar residues" evidence="7">
    <location>
        <begin position="174"/>
        <end position="189"/>
    </location>
</feature>
<dbReference type="GO" id="GO:0005634">
    <property type="term" value="C:nucleus"/>
    <property type="evidence" value="ECO:0007669"/>
    <property type="project" value="TreeGrafter"/>
</dbReference>
<feature type="compositionally biased region" description="Low complexity" evidence="7">
    <location>
        <begin position="415"/>
        <end position="428"/>
    </location>
</feature>
<feature type="compositionally biased region" description="Low complexity" evidence="7">
    <location>
        <begin position="671"/>
        <end position="681"/>
    </location>
</feature>
<dbReference type="OrthoDB" id="429671at2759"/>
<dbReference type="GO" id="GO:0004843">
    <property type="term" value="F:cysteine-type deubiquitinase activity"/>
    <property type="evidence" value="ECO:0007669"/>
    <property type="project" value="UniProtKB-EC"/>
</dbReference>
<dbReference type="SUPFAM" id="SSF54001">
    <property type="entry name" value="Cysteine proteinases"/>
    <property type="match status" value="1"/>
</dbReference>
<feature type="region of interest" description="Disordered" evidence="7">
    <location>
        <begin position="659"/>
        <end position="711"/>
    </location>
</feature>
<dbReference type="PROSITE" id="PS00972">
    <property type="entry name" value="USP_1"/>
    <property type="match status" value="1"/>
</dbReference>
<dbReference type="AlphaFoldDB" id="A0A9P6EP55"/>
<keyword evidence="4" id="KW-0833">Ubl conjugation pathway</keyword>
<dbReference type="Gene3D" id="3.90.70.10">
    <property type="entry name" value="Cysteine proteinases"/>
    <property type="match status" value="1"/>
</dbReference>
<evidence type="ECO:0000313" key="10">
    <source>
        <dbReference type="Proteomes" id="UP000807306"/>
    </source>
</evidence>
<feature type="domain" description="USP" evidence="8">
    <location>
        <begin position="584"/>
        <end position="1015"/>
    </location>
</feature>
<feature type="region of interest" description="Disordered" evidence="7">
    <location>
        <begin position="1"/>
        <end position="119"/>
    </location>
</feature>
<evidence type="ECO:0000256" key="3">
    <source>
        <dbReference type="ARBA" id="ARBA00022670"/>
    </source>
</evidence>
<reference evidence="9" key="1">
    <citation type="submission" date="2020-11" db="EMBL/GenBank/DDBJ databases">
        <authorList>
            <consortium name="DOE Joint Genome Institute"/>
            <person name="Ahrendt S."/>
            <person name="Riley R."/>
            <person name="Andreopoulos W."/>
            <person name="Labutti K."/>
            <person name="Pangilinan J."/>
            <person name="Ruiz-Duenas F.J."/>
            <person name="Barrasa J.M."/>
            <person name="Sanchez-Garcia M."/>
            <person name="Camarero S."/>
            <person name="Miyauchi S."/>
            <person name="Serrano A."/>
            <person name="Linde D."/>
            <person name="Babiker R."/>
            <person name="Drula E."/>
            <person name="Ayuso-Fernandez I."/>
            <person name="Pacheco R."/>
            <person name="Padilla G."/>
            <person name="Ferreira P."/>
            <person name="Barriuso J."/>
            <person name="Kellner H."/>
            <person name="Castanera R."/>
            <person name="Alfaro M."/>
            <person name="Ramirez L."/>
            <person name="Pisabarro A.G."/>
            <person name="Kuo A."/>
            <person name="Tritt A."/>
            <person name="Lipzen A."/>
            <person name="He G."/>
            <person name="Yan M."/>
            <person name="Ng V."/>
            <person name="Cullen D."/>
            <person name="Martin F."/>
            <person name="Rosso M.-N."/>
            <person name="Henrissat B."/>
            <person name="Hibbett D."/>
            <person name="Martinez A.T."/>
            <person name="Grigoriev I.V."/>
        </authorList>
    </citation>
    <scope>NUCLEOTIDE SEQUENCE</scope>
    <source>
        <strain evidence="9">CBS 506.95</strain>
    </source>
</reference>
<evidence type="ECO:0000256" key="2">
    <source>
        <dbReference type="ARBA" id="ARBA00012759"/>
    </source>
</evidence>
<dbReference type="CDD" id="cd02257">
    <property type="entry name" value="Peptidase_C19"/>
    <property type="match status" value="1"/>
</dbReference>
<feature type="region of interest" description="Disordered" evidence="7">
    <location>
        <begin position="231"/>
        <end position="268"/>
    </location>
</feature>
<dbReference type="Proteomes" id="UP000807306">
    <property type="component" value="Unassembled WGS sequence"/>
</dbReference>
<dbReference type="PANTHER" id="PTHR24006:SF687">
    <property type="entry name" value="UBIQUITIN CARBOXYL-TERMINAL HYDROLASE 10"/>
    <property type="match status" value="1"/>
</dbReference>
<evidence type="ECO:0000256" key="7">
    <source>
        <dbReference type="SAM" id="MobiDB-lite"/>
    </source>
</evidence>
<dbReference type="InterPro" id="IPR038765">
    <property type="entry name" value="Papain-like_cys_pep_sf"/>
</dbReference>
<name>A0A9P6EP55_9AGAR</name>
<dbReference type="InterPro" id="IPR001394">
    <property type="entry name" value="Peptidase_C19_UCH"/>
</dbReference>
<feature type="compositionally biased region" description="Low complexity" evidence="7">
    <location>
        <begin position="151"/>
        <end position="168"/>
    </location>
</feature>
<dbReference type="EC" id="3.4.19.12" evidence="2"/>
<keyword evidence="3" id="KW-0645">Protease</keyword>
<feature type="compositionally biased region" description="Pro residues" evidence="7">
    <location>
        <begin position="476"/>
        <end position="491"/>
    </location>
</feature>
<dbReference type="InterPro" id="IPR028889">
    <property type="entry name" value="USP"/>
</dbReference>
<gene>
    <name evidence="9" type="ORF">CPB83DRAFT_890475</name>
</gene>
<evidence type="ECO:0000256" key="5">
    <source>
        <dbReference type="ARBA" id="ARBA00022801"/>
    </source>
</evidence>
<proteinExistence type="predicted"/>
<comment type="catalytic activity">
    <reaction evidence="1">
        <text>Thiol-dependent hydrolysis of ester, thioester, amide, peptide and isopeptide bonds formed by the C-terminal Gly of ubiquitin (a 76-residue protein attached to proteins as an intracellular targeting signal).</text>
        <dbReference type="EC" id="3.4.19.12"/>
    </reaction>
</comment>
<feature type="region of interest" description="Disordered" evidence="7">
    <location>
        <begin position="301"/>
        <end position="517"/>
    </location>
</feature>
<dbReference type="GO" id="GO:0005829">
    <property type="term" value="C:cytosol"/>
    <property type="evidence" value="ECO:0007669"/>
    <property type="project" value="TreeGrafter"/>
</dbReference>
<feature type="compositionally biased region" description="Basic and acidic residues" evidence="7">
    <location>
        <begin position="692"/>
        <end position="702"/>
    </location>
</feature>
<evidence type="ECO:0000313" key="9">
    <source>
        <dbReference type="EMBL" id="KAF9532800.1"/>
    </source>
</evidence>
<dbReference type="EMBL" id="MU157830">
    <property type="protein sequence ID" value="KAF9532800.1"/>
    <property type="molecule type" value="Genomic_DNA"/>
</dbReference>
<dbReference type="GO" id="GO:0006508">
    <property type="term" value="P:proteolysis"/>
    <property type="evidence" value="ECO:0007669"/>
    <property type="project" value="UniProtKB-KW"/>
</dbReference>
<evidence type="ECO:0000256" key="6">
    <source>
        <dbReference type="ARBA" id="ARBA00022807"/>
    </source>
</evidence>
<evidence type="ECO:0000259" key="8">
    <source>
        <dbReference type="PROSITE" id="PS50235"/>
    </source>
</evidence>
<dbReference type="InterPro" id="IPR050164">
    <property type="entry name" value="Peptidase_C19"/>
</dbReference>
<keyword evidence="6" id="KW-0788">Thiol protease</keyword>
<organism evidence="9 10">
    <name type="scientific">Crepidotus variabilis</name>
    <dbReference type="NCBI Taxonomy" id="179855"/>
    <lineage>
        <taxon>Eukaryota</taxon>
        <taxon>Fungi</taxon>
        <taxon>Dikarya</taxon>
        <taxon>Basidiomycota</taxon>
        <taxon>Agaricomycotina</taxon>
        <taxon>Agaricomycetes</taxon>
        <taxon>Agaricomycetidae</taxon>
        <taxon>Agaricales</taxon>
        <taxon>Agaricineae</taxon>
        <taxon>Crepidotaceae</taxon>
        <taxon>Crepidotus</taxon>
    </lineage>
</organism>
<keyword evidence="5" id="KW-0378">Hydrolase</keyword>
<dbReference type="PROSITE" id="PS50235">
    <property type="entry name" value="USP_3"/>
    <property type="match status" value="1"/>
</dbReference>
<sequence length="1015" mass="108901">MANHSAYPHQGPGPSSYYQPPSSPHPSYGGHSPAPRANYYPYPAAPPQIVAHPAPQYHQPPPARGNHRGGHLNGSYNSRGAHHYHHSYHPQAQQPPSPYAHSPVNSPHHPPHPQHAAQHMPYSPQFTKYVQPYSPTYHYPSPTAPVFTPSWQIQQQQQPLSPLPKQLSVPPPNSQNFYDPSRNSRSQTTSVAHSPASAPAEPAPVEEEVAAAEDIPPTPIPVIPEPEAQPEALHEVDVPPSNAPIVSEDVPEPEAAEEPLGNIPSSSKTYLQMGTIDASELSALPSSPFNKSTNNNLPQWTIWSRRPQDPANAPGIIISPRAQPPPDVVQQALELKTPPPSPRAPPAIKLPHQTSDRTVLKASPDSLDPSQNNSTVPSSSVTESTSTSTVPGSPVSSHTSISVSGTPAKEAPKETVPTPDVTSSSTPDAAASEGAETPSKPGEEQKEDSSTTEAGTTDPSSATATTSEPPASAPVAPAPVTPVPSGPPPPKKSWASLLRPANSSSTSASSTPGLSRNTLPTSAVVGFSIPAVTSPSNPAVPVNPSQKSELLNLLSTGPAPPPTGFAAAAASATTNASAMKIRPRGLVNSGNMCFANAVLQILVYCPPFHKLFVELNRLLVGPVVGGNNNKDETTKGASGSTPLVDATASFLQEFLEDKEKKKGSSSRKLEVVGARGSVSGASGSGNGARSGKGKEKEVKEDGPDHDDWDGESFLPSYVYEAMKTKKIFDTMRGGHQEDAEEFLGFYLDTLEDELLSLLHSINPPAKENGDADVAIEEREETAPQEDDGWLEVGKRNRTVVTRTIKATESPITRIFGGKFRSTLRAPSQKDSVIVEDWRSLRLDIQRDQIHSIQDALSYISHPQPVQVTPKQGVTIEAQQQMLIEALPPILILHVKRFLYDTSVNGVVKVSKHVRFSPELEIGSDVIVPVAKKTQLARYKLFGAVYHHGLSAAGGHYTLDVLHPNRYPSSNPAARPVEGWVRIDDEFVSDVRPEDVFRAPERDDTRCAYLLFYRRV</sequence>
<dbReference type="InterPro" id="IPR018200">
    <property type="entry name" value="USP_CS"/>
</dbReference>
<feature type="compositionally biased region" description="Basic and acidic residues" evidence="7">
    <location>
        <begin position="659"/>
        <end position="670"/>
    </location>
</feature>
<feature type="compositionally biased region" description="Low complexity" evidence="7">
    <location>
        <begin position="456"/>
        <end position="475"/>
    </location>
</feature>
<evidence type="ECO:0000256" key="1">
    <source>
        <dbReference type="ARBA" id="ARBA00000707"/>
    </source>
</evidence>
<protein>
    <recommendedName>
        <fullName evidence="2">ubiquitinyl hydrolase 1</fullName>
        <ecNumber evidence="2">3.4.19.12</ecNumber>
    </recommendedName>
</protein>
<feature type="compositionally biased region" description="Low complexity" evidence="7">
    <location>
        <begin position="190"/>
        <end position="200"/>
    </location>
</feature>
<feature type="region of interest" description="Disordered" evidence="7">
    <location>
        <begin position="151"/>
        <end position="209"/>
    </location>
</feature>
<feature type="compositionally biased region" description="Low complexity" evidence="7">
    <location>
        <begin position="10"/>
        <end position="42"/>
    </location>
</feature>
<dbReference type="Pfam" id="PF00443">
    <property type="entry name" value="UCH"/>
    <property type="match status" value="1"/>
</dbReference>
<evidence type="ECO:0000256" key="4">
    <source>
        <dbReference type="ARBA" id="ARBA00022786"/>
    </source>
</evidence>
<dbReference type="PANTHER" id="PTHR24006">
    <property type="entry name" value="UBIQUITIN CARBOXYL-TERMINAL HYDROLASE"/>
    <property type="match status" value="1"/>
</dbReference>
<accession>A0A9P6EP55</accession>
<comment type="caution">
    <text evidence="9">The sequence shown here is derived from an EMBL/GenBank/DDBJ whole genome shotgun (WGS) entry which is preliminary data.</text>
</comment>
<feature type="compositionally biased region" description="Low complexity" evidence="7">
    <location>
        <begin position="374"/>
        <end position="406"/>
    </location>
</feature>
<keyword evidence="10" id="KW-1185">Reference proteome</keyword>
<feature type="compositionally biased region" description="Low complexity" evidence="7">
    <location>
        <begin position="498"/>
        <end position="516"/>
    </location>
</feature>
<dbReference type="GO" id="GO:0016579">
    <property type="term" value="P:protein deubiquitination"/>
    <property type="evidence" value="ECO:0007669"/>
    <property type="project" value="InterPro"/>
</dbReference>